<dbReference type="Pfam" id="PF00367">
    <property type="entry name" value="PTS_EIIB"/>
    <property type="match status" value="1"/>
</dbReference>
<dbReference type="Pfam" id="PF02378">
    <property type="entry name" value="PTS_EIIC"/>
    <property type="match status" value="1"/>
</dbReference>
<evidence type="ECO:0000256" key="5">
    <source>
        <dbReference type="ARBA" id="ARBA00022679"/>
    </source>
</evidence>
<feature type="transmembrane region" description="Helical" evidence="12">
    <location>
        <begin position="344"/>
        <end position="364"/>
    </location>
</feature>
<feature type="transmembrane region" description="Helical" evidence="12">
    <location>
        <begin position="104"/>
        <end position="121"/>
    </location>
</feature>
<evidence type="ECO:0000256" key="11">
    <source>
        <dbReference type="PROSITE-ProRule" id="PRU00421"/>
    </source>
</evidence>
<dbReference type="Proteomes" id="UP000183031">
    <property type="component" value="Unassembled WGS sequence"/>
</dbReference>
<evidence type="ECO:0000313" key="16">
    <source>
        <dbReference type="EMBL" id="SCY64447.1"/>
    </source>
</evidence>
<keyword evidence="9 12" id="KW-1133">Transmembrane helix</keyword>
<dbReference type="Pfam" id="PF00358">
    <property type="entry name" value="PTS_EIIA_1"/>
    <property type="match status" value="1"/>
</dbReference>
<keyword evidence="4" id="KW-0762">Sugar transport</keyword>
<dbReference type="Gene3D" id="2.70.70.10">
    <property type="entry name" value="Glucose Permease (Domain IIA)"/>
    <property type="match status" value="1"/>
</dbReference>
<dbReference type="PANTHER" id="PTHR30009">
    <property type="entry name" value="CYTOCHROME C-TYPE SYNTHESIS PROTEIN AND PTS TRANSMEMBRANE COMPONENT"/>
    <property type="match status" value="1"/>
</dbReference>
<reference evidence="16 17" key="1">
    <citation type="submission" date="2016-10" db="EMBL/GenBank/DDBJ databases">
        <authorList>
            <person name="Varghese N."/>
            <person name="Submissions S."/>
        </authorList>
    </citation>
    <scope>NUCLEOTIDE SEQUENCE [LARGE SCALE GENOMIC DNA]</scope>
    <source>
        <strain evidence="16 17">CGMCC 1.6853</strain>
    </source>
</reference>
<gene>
    <name evidence="16" type="ORF">SAMN02927935_01948</name>
</gene>
<feature type="domain" description="PTS EIIA type-1" evidence="13">
    <location>
        <begin position="533"/>
        <end position="637"/>
    </location>
</feature>
<evidence type="ECO:0000256" key="8">
    <source>
        <dbReference type="ARBA" id="ARBA00022777"/>
    </source>
</evidence>
<dbReference type="CDD" id="cd00210">
    <property type="entry name" value="PTS_IIA_glc"/>
    <property type="match status" value="1"/>
</dbReference>
<protein>
    <submittedName>
        <fullName evidence="16">PTS system N-acetylglucosamine-specific IIA component, Glc family /PTS system N-acetylglucosamine-specific IIB component, Glc family /PTS system N-acetylglucosamine-specific IIC component, Glc family</fullName>
    </submittedName>
</protein>
<dbReference type="InterPro" id="IPR013013">
    <property type="entry name" value="PTS_EIIC_1"/>
</dbReference>
<evidence type="ECO:0000256" key="4">
    <source>
        <dbReference type="ARBA" id="ARBA00022597"/>
    </source>
</evidence>
<evidence type="ECO:0000256" key="2">
    <source>
        <dbReference type="ARBA" id="ARBA00022448"/>
    </source>
</evidence>
<feature type="transmembrane region" description="Helical" evidence="12">
    <location>
        <begin position="141"/>
        <end position="161"/>
    </location>
</feature>
<proteinExistence type="predicted"/>
<evidence type="ECO:0000256" key="1">
    <source>
        <dbReference type="ARBA" id="ARBA00004651"/>
    </source>
</evidence>
<feature type="transmembrane region" description="Helical" evidence="12">
    <location>
        <begin position="242"/>
        <end position="261"/>
    </location>
</feature>
<dbReference type="InterPro" id="IPR010974">
    <property type="entry name" value="PTS_IIBC_nag"/>
</dbReference>
<feature type="transmembrane region" description="Helical" evidence="12">
    <location>
        <begin position="268"/>
        <end position="286"/>
    </location>
</feature>
<dbReference type="EMBL" id="FMUT01000005">
    <property type="protein sequence ID" value="SCY64447.1"/>
    <property type="molecule type" value="Genomic_DNA"/>
</dbReference>
<evidence type="ECO:0000313" key="17">
    <source>
        <dbReference type="Proteomes" id="UP000183031"/>
    </source>
</evidence>
<dbReference type="NCBIfam" id="TIGR00830">
    <property type="entry name" value="PTBA"/>
    <property type="match status" value="1"/>
</dbReference>
<dbReference type="SUPFAM" id="SSF55604">
    <property type="entry name" value="Glucose permease domain IIB"/>
    <property type="match status" value="1"/>
</dbReference>
<evidence type="ECO:0000256" key="10">
    <source>
        <dbReference type="ARBA" id="ARBA00023136"/>
    </source>
</evidence>
<evidence type="ECO:0000259" key="13">
    <source>
        <dbReference type="PROSITE" id="PS51093"/>
    </source>
</evidence>
<name>A0A1G5HL51_9GAMM</name>
<feature type="transmembrane region" description="Helical" evidence="12">
    <location>
        <begin position="292"/>
        <end position="314"/>
    </location>
</feature>
<evidence type="ECO:0000256" key="7">
    <source>
        <dbReference type="ARBA" id="ARBA00022692"/>
    </source>
</evidence>
<sequence length="664" mass="70110">MVPVATLPAAAILMGVGYWIDPVGWGGDNALAAFFIKSGSAIIDNMSVLFAIGVAYGMSKDKDGAAALTGFVGFLVLTTLCSPAAVSMIQKIPLDQVPAAFGKIQNQFVGILVGIISAEVYNRFSGVELPKALSFFSGRRLVPILISFLMILVAFILMYIWPVIFNGLVNFGEHIQKMGSVGAGIYAFFNRLLIPVGLHHALNSVFWFDVAGINDIPNFLGGQQSIEAGKAVVGITGRYQAGFFPIMMFGLPGAALAIYHCARPENKAKVAGIMLAAAFAAFFTGITEPLEFSFMFVAPVLYVIHAVLTGISVFIAASMHWIAGFGFSAGLVDMVLSSRNPLATHWYMLIPQGLVFFVIYYVVFRFTINKFNLMTPGRELAVAGDETDGYDVNVDSNAGKDENETTTLARRYVGAIGGSDNLTGIDACITRLRLNVKDSALVNDALAKRLGASGVIRLNKQSVQVIVGTRAELIASAMRNVIASGPVAAAAAPAAAPAAEAKPQAVPNAPKAAFETLVAPVTGEVVALDQVPDEAFASKAVGDGLAIRPTDNIVVSPADGTVVKIFNTNHAFCLETDKGAEIVVHMGIDTVALEGQGFKRLVEEGAEVKAGQPILELDLDYLNANARSMISPVVVSNSDDYAGLAALASGSVVAGQTKLYEIQK</sequence>
<dbReference type="PROSITE" id="PS51103">
    <property type="entry name" value="PTS_EIIC_TYPE_1"/>
    <property type="match status" value="1"/>
</dbReference>
<evidence type="ECO:0000259" key="14">
    <source>
        <dbReference type="PROSITE" id="PS51098"/>
    </source>
</evidence>
<evidence type="ECO:0000259" key="15">
    <source>
        <dbReference type="PROSITE" id="PS51103"/>
    </source>
</evidence>
<dbReference type="InterPro" id="IPR001996">
    <property type="entry name" value="PTS_IIB_1"/>
</dbReference>
<dbReference type="PROSITE" id="PS01035">
    <property type="entry name" value="PTS_EIIB_TYPE_1_CYS"/>
    <property type="match status" value="1"/>
</dbReference>
<keyword evidence="8" id="KW-0418">Kinase</keyword>
<feature type="transmembrane region" description="Helical" evidence="12">
    <location>
        <begin position="68"/>
        <end position="89"/>
    </location>
</feature>
<comment type="subcellular location">
    <subcellularLocation>
        <location evidence="1">Cell membrane</location>
        <topology evidence="1">Multi-pass membrane protein</topology>
    </subcellularLocation>
</comment>
<comment type="caution">
    <text evidence="16">The sequence shown here is derived from an EMBL/GenBank/DDBJ whole genome shotgun (WGS) entry which is preliminary data.</text>
</comment>
<dbReference type="InterPro" id="IPR018113">
    <property type="entry name" value="PTrfase_EIIB_Cys"/>
</dbReference>
<evidence type="ECO:0000256" key="12">
    <source>
        <dbReference type="SAM" id="Phobius"/>
    </source>
</evidence>
<keyword evidence="5" id="KW-0808">Transferase</keyword>
<feature type="domain" description="PTS EIIC type-1" evidence="15">
    <location>
        <begin position="1"/>
        <end position="380"/>
    </location>
</feature>
<evidence type="ECO:0000256" key="9">
    <source>
        <dbReference type="ARBA" id="ARBA00022989"/>
    </source>
</evidence>
<dbReference type="PANTHER" id="PTHR30009:SF4">
    <property type="entry name" value="PTS SYSTEM N-ACETYLGLUCOSAMINE-SPECIFIC EIICBA COMPONENT"/>
    <property type="match status" value="1"/>
</dbReference>
<dbReference type="InterPro" id="IPR001127">
    <property type="entry name" value="PTS_EIIA_1_perm"/>
</dbReference>
<dbReference type="NCBIfam" id="TIGR01998">
    <property type="entry name" value="PTS-II-BC-nag"/>
    <property type="match status" value="1"/>
</dbReference>
<feature type="active site" description="Phosphocysteine intermediate; for EIIB activity" evidence="11">
    <location>
        <position position="428"/>
    </location>
</feature>
<accession>A0A1G5HL51</accession>
<dbReference type="Gene3D" id="3.30.1360.60">
    <property type="entry name" value="Glucose permease domain IIB"/>
    <property type="match status" value="1"/>
</dbReference>
<keyword evidence="10 12" id="KW-0472">Membrane</keyword>
<dbReference type="InterPro" id="IPR011055">
    <property type="entry name" value="Dup_hybrid_motif"/>
</dbReference>
<dbReference type="PROSITE" id="PS00371">
    <property type="entry name" value="PTS_EIIA_TYPE_1_HIS"/>
    <property type="match status" value="1"/>
</dbReference>
<dbReference type="InterPro" id="IPR003352">
    <property type="entry name" value="PTS_EIIC"/>
</dbReference>
<dbReference type="PROSITE" id="PS51098">
    <property type="entry name" value="PTS_EIIB_TYPE_1"/>
    <property type="match status" value="1"/>
</dbReference>
<evidence type="ECO:0000256" key="6">
    <source>
        <dbReference type="ARBA" id="ARBA00022683"/>
    </source>
</evidence>
<keyword evidence="2" id="KW-0813">Transport</keyword>
<dbReference type="InterPro" id="IPR050429">
    <property type="entry name" value="PTS_Glucose_EIICBA"/>
</dbReference>
<feature type="domain" description="PTS EIIB type-1" evidence="14">
    <location>
        <begin position="406"/>
        <end position="488"/>
    </location>
</feature>
<dbReference type="NCBIfam" id="TIGR00826">
    <property type="entry name" value="EIIB_glc"/>
    <property type="match status" value="1"/>
</dbReference>
<dbReference type="InterPro" id="IPR036878">
    <property type="entry name" value="Glu_permease_IIB"/>
</dbReference>
<keyword evidence="7 12" id="KW-0812">Transmembrane</keyword>
<keyword evidence="17" id="KW-1185">Reference proteome</keyword>
<evidence type="ECO:0000256" key="3">
    <source>
        <dbReference type="ARBA" id="ARBA00022475"/>
    </source>
</evidence>
<dbReference type="PROSITE" id="PS51093">
    <property type="entry name" value="PTS_EIIA_TYPE_1"/>
    <property type="match status" value="1"/>
</dbReference>
<dbReference type="SUPFAM" id="SSF51261">
    <property type="entry name" value="Duplicated hybrid motif"/>
    <property type="match status" value="1"/>
</dbReference>
<keyword evidence="3" id="KW-1003">Cell membrane</keyword>
<organism evidence="16 17">
    <name type="scientific">Serratia nematodiphila</name>
    <dbReference type="NCBI Taxonomy" id="458197"/>
    <lineage>
        <taxon>Bacteria</taxon>
        <taxon>Pseudomonadati</taxon>
        <taxon>Pseudomonadota</taxon>
        <taxon>Gammaproteobacteria</taxon>
        <taxon>Enterobacterales</taxon>
        <taxon>Yersiniaceae</taxon>
        <taxon>Serratia</taxon>
    </lineage>
</organism>
<dbReference type="CDD" id="cd00212">
    <property type="entry name" value="PTS_IIB_glc"/>
    <property type="match status" value="1"/>
</dbReference>
<feature type="transmembrane region" description="Helical" evidence="12">
    <location>
        <begin position="33"/>
        <end position="56"/>
    </location>
</feature>
<keyword evidence="6" id="KW-0598">Phosphotransferase system</keyword>